<sequence length="235" mass="24730">MTTALALRHLAFEDLGILGPLLERRGHRIAYRDISVDPLDEAELLGADLLVVLGGPIGVYETGAYPFLGEEAALIARRIAAGAPTLGICLGAQLIARAAGACVVATGRKEIGYAPLDLTPEGEASPLKHLDGSPVLHWHGDRFETPAGADRLAATPGFPDQAFALGPNVLGLQFHLEADHTRIEQWLIGHAHELAAAGVDPARIRADARAHGPALASAADRVFASWLDGLRPHTA</sequence>
<keyword evidence="3" id="KW-1185">Reference proteome</keyword>
<evidence type="ECO:0000313" key="2">
    <source>
        <dbReference type="EMBL" id="MBB5431225.1"/>
    </source>
</evidence>
<name>A0A7W8QJ43_9ACTN</name>
<gene>
    <name evidence="2" type="ORF">HDA36_001309</name>
</gene>
<dbReference type="SUPFAM" id="SSF52317">
    <property type="entry name" value="Class I glutamine amidotransferase-like"/>
    <property type="match status" value="1"/>
</dbReference>
<comment type="caution">
    <text evidence="2">The sequence shown here is derived from an EMBL/GenBank/DDBJ whole genome shotgun (WGS) entry which is preliminary data.</text>
</comment>
<dbReference type="GO" id="GO:0003922">
    <property type="term" value="F:GMP synthase (glutamine-hydrolyzing) activity"/>
    <property type="evidence" value="ECO:0007669"/>
    <property type="project" value="UniProtKB-EC"/>
</dbReference>
<dbReference type="Proteomes" id="UP000572635">
    <property type="component" value="Unassembled WGS sequence"/>
</dbReference>
<proteinExistence type="predicted"/>
<dbReference type="PROSITE" id="PS51273">
    <property type="entry name" value="GATASE_TYPE_1"/>
    <property type="match status" value="1"/>
</dbReference>
<keyword evidence="2" id="KW-0436">Ligase</keyword>
<dbReference type="InterPro" id="IPR029062">
    <property type="entry name" value="Class_I_gatase-like"/>
</dbReference>
<feature type="domain" description="Glutamine amidotransferase" evidence="1">
    <location>
        <begin position="34"/>
        <end position="184"/>
    </location>
</feature>
<organism evidence="2 3">
    <name type="scientific">Nocardiopsis composta</name>
    <dbReference type="NCBI Taxonomy" id="157465"/>
    <lineage>
        <taxon>Bacteria</taxon>
        <taxon>Bacillati</taxon>
        <taxon>Actinomycetota</taxon>
        <taxon>Actinomycetes</taxon>
        <taxon>Streptosporangiales</taxon>
        <taxon>Nocardiopsidaceae</taxon>
        <taxon>Nocardiopsis</taxon>
    </lineage>
</organism>
<dbReference type="Pfam" id="PF00117">
    <property type="entry name" value="GATase"/>
    <property type="match status" value="1"/>
</dbReference>
<dbReference type="RefSeq" id="WP_184390542.1">
    <property type="nucleotide sequence ID" value="NZ_BAAAJD010000007.1"/>
</dbReference>
<protein>
    <submittedName>
        <fullName evidence="2">GMP synthase (Glutamine-hydrolyzing)</fullName>
        <ecNumber evidence="2">6.3.5.2</ecNumber>
    </submittedName>
</protein>
<dbReference type="GO" id="GO:0005829">
    <property type="term" value="C:cytosol"/>
    <property type="evidence" value="ECO:0007669"/>
    <property type="project" value="TreeGrafter"/>
</dbReference>
<dbReference type="InterPro" id="IPR044992">
    <property type="entry name" value="ChyE-like"/>
</dbReference>
<dbReference type="AlphaFoldDB" id="A0A7W8QJ43"/>
<dbReference type="NCBIfam" id="NF005458">
    <property type="entry name" value="PRK07053.1"/>
    <property type="match status" value="1"/>
</dbReference>
<dbReference type="EMBL" id="JACHDB010000001">
    <property type="protein sequence ID" value="MBB5431225.1"/>
    <property type="molecule type" value="Genomic_DNA"/>
</dbReference>
<dbReference type="Gene3D" id="3.40.50.880">
    <property type="match status" value="1"/>
</dbReference>
<reference evidence="2 3" key="1">
    <citation type="submission" date="2020-08" db="EMBL/GenBank/DDBJ databases">
        <title>Sequencing the genomes of 1000 actinobacteria strains.</title>
        <authorList>
            <person name="Klenk H.-P."/>
        </authorList>
    </citation>
    <scope>NUCLEOTIDE SEQUENCE [LARGE SCALE GENOMIC DNA]</scope>
    <source>
        <strain evidence="2 3">DSM 44551</strain>
    </source>
</reference>
<dbReference type="InterPro" id="IPR017926">
    <property type="entry name" value="GATASE"/>
</dbReference>
<dbReference type="PANTHER" id="PTHR42695:SF5">
    <property type="entry name" value="GLUTAMINE AMIDOTRANSFERASE YLR126C-RELATED"/>
    <property type="match status" value="1"/>
</dbReference>
<dbReference type="EC" id="6.3.5.2" evidence="2"/>
<evidence type="ECO:0000313" key="3">
    <source>
        <dbReference type="Proteomes" id="UP000572635"/>
    </source>
</evidence>
<dbReference type="PANTHER" id="PTHR42695">
    <property type="entry name" value="GLUTAMINE AMIDOTRANSFERASE YLR126C-RELATED"/>
    <property type="match status" value="1"/>
</dbReference>
<evidence type="ECO:0000259" key="1">
    <source>
        <dbReference type="Pfam" id="PF00117"/>
    </source>
</evidence>
<dbReference type="CDD" id="cd01741">
    <property type="entry name" value="GATase1_1"/>
    <property type="match status" value="1"/>
</dbReference>
<accession>A0A7W8QJ43</accession>